<dbReference type="AlphaFoldDB" id="T1D2J0"/>
<gene>
    <name evidence="1" type="ORF">B1B_01540</name>
</gene>
<organism evidence="1">
    <name type="scientific">mine drainage metagenome</name>
    <dbReference type="NCBI Taxonomy" id="410659"/>
    <lineage>
        <taxon>unclassified sequences</taxon>
        <taxon>metagenomes</taxon>
        <taxon>ecological metagenomes</taxon>
    </lineage>
</organism>
<evidence type="ECO:0000313" key="1">
    <source>
        <dbReference type="EMBL" id="EQD76665.1"/>
    </source>
</evidence>
<reference evidence="1" key="2">
    <citation type="journal article" date="2014" name="ISME J.">
        <title>Microbial stratification in low pH oxic and suboxic macroscopic growths along an acid mine drainage.</title>
        <authorList>
            <person name="Mendez-Garcia C."/>
            <person name="Mesa V."/>
            <person name="Sprenger R.R."/>
            <person name="Richter M."/>
            <person name="Diez M.S."/>
            <person name="Solano J."/>
            <person name="Bargiela R."/>
            <person name="Golyshina O.V."/>
            <person name="Manteca A."/>
            <person name="Ramos J.L."/>
            <person name="Gallego J.R."/>
            <person name="Llorente I."/>
            <person name="Martins Dos Santos V.A."/>
            <person name="Jensen O.N."/>
            <person name="Pelaez A.I."/>
            <person name="Sanchez J."/>
            <person name="Ferrer M."/>
        </authorList>
    </citation>
    <scope>NUCLEOTIDE SEQUENCE</scope>
</reference>
<proteinExistence type="predicted"/>
<sequence length="289" mass="32089">MADRNFRKTCALLVFWLIGASRVHALASGSTVFDPFNFIRNTVTALNSIRSVEWEVESYLVQYESLRTEIESLKNLPPQALTALGNVTDVNQSITRYQTFLDALRGTAGSLQAGYGRIMRINRELSTARLGWAQYSRMMRRGVTQRQKEALIEIHQDDAILRSIHDNYQRLRTVERTLPDASSMKGQLQTLNATLDVVAGESNSQLAVMAMIERTRSIRQSESLAAARGWMARHRNLDRNAQGLGQGFVRANRGPGLGQWLSAQGSRLKPVIPAVPASPHPMGSGPGSR</sequence>
<accession>T1D2J0</accession>
<reference evidence="1" key="1">
    <citation type="submission" date="2013-08" db="EMBL/GenBank/DDBJ databases">
        <authorList>
            <person name="Mendez C."/>
            <person name="Richter M."/>
            <person name="Ferrer M."/>
            <person name="Sanchez J."/>
        </authorList>
    </citation>
    <scope>NUCLEOTIDE SEQUENCE</scope>
</reference>
<dbReference type="EMBL" id="AUZY01001006">
    <property type="protein sequence ID" value="EQD76665.1"/>
    <property type="molecule type" value="Genomic_DNA"/>
</dbReference>
<comment type="caution">
    <text evidence="1">The sequence shown here is derived from an EMBL/GenBank/DDBJ whole genome shotgun (WGS) entry which is preliminary data.</text>
</comment>
<protein>
    <recommendedName>
        <fullName evidence="2">P-type conjugative transfer protein TrbJ</fullName>
    </recommendedName>
</protein>
<name>T1D2J0_9ZZZZ</name>
<evidence type="ECO:0008006" key="2">
    <source>
        <dbReference type="Google" id="ProtNLM"/>
    </source>
</evidence>